<dbReference type="AlphaFoldDB" id="A0A1D2AIX9"/>
<proteinExistence type="predicted"/>
<protein>
    <submittedName>
        <fullName evidence="2">Calcium activated chlorine</fullName>
    </submittedName>
</protein>
<dbReference type="EMBL" id="GETE01000341">
    <property type="protein sequence ID" value="JAT79152.1"/>
    <property type="molecule type" value="Transcribed_RNA"/>
</dbReference>
<feature type="non-terminal residue" evidence="2">
    <location>
        <position position="217"/>
    </location>
</feature>
<feature type="non-terminal residue" evidence="2">
    <location>
        <position position="1"/>
    </location>
</feature>
<accession>A0A1D2AIX9</accession>
<feature type="region of interest" description="Disordered" evidence="1">
    <location>
        <begin position="193"/>
        <end position="217"/>
    </location>
</feature>
<evidence type="ECO:0000256" key="1">
    <source>
        <dbReference type="SAM" id="MobiDB-lite"/>
    </source>
</evidence>
<reference evidence="2" key="1">
    <citation type="submission" date="2016-07" db="EMBL/GenBank/DDBJ databases">
        <title>Salivary Glands transcriptome analysis on engorged females of Ornithodoros brasiliensis (Acari:Argasidae).</title>
        <authorList>
            <person name="Simons S.M."/>
            <person name="Carvalho E."/>
            <person name="Junqueira-de-Azevedo I."/>
            <person name="Ho P.L."/>
            <person name="Giovanni D."/>
            <person name="Mendonca R."/>
            <person name="Onofrio V."/>
            <person name="Landulfo G."/>
            <person name="Ramirez D."/>
            <person name="Barros-Battesti D."/>
        </authorList>
    </citation>
    <scope>NUCLEOTIDE SEQUENCE</scope>
    <source>
        <strain evidence="2">Female</strain>
        <tissue evidence="2">Salivary gland</tissue>
    </source>
</reference>
<evidence type="ECO:0000313" key="2">
    <source>
        <dbReference type="EMBL" id="JAT79152.1"/>
    </source>
</evidence>
<organism evidence="2">
    <name type="scientific">Ornithodoros brasiliensis</name>
    <name type="common">Mouro tick</name>
    <dbReference type="NCBI Taxonomy" id="888526"/>
    <lineage>
        <taxon>Eukaryota</taxon>
        <taxon>Metazoa</taxon>
        <taxon>Ecdysozoa</taxon>
        <taxon>Arthropoda</taxon>
        <taxon>Chelicerata</taxon>
        <taxon>Arachnida</taxon>
        <taxon>Acari</taxon>
        <taxon>Parasitiformes</taxon>
        <taxon>Ixodida</taxon>
        <taxon>Ixodoidea</taxon>
        <taxon>Argasidae</taxon>
        <taxon>Ornithodorinae</taxon>
        <taxon>Ornithodoros</taxon>
    </lineage>
</organism>
<sequence length="217" mass="23817">PGWYSGPREERNNYPELGHHPDVRWRENEAPYINDIQSMLLGKGVIVHTLALGTEADKGLEDLAGATGGQSYAVTDETKLVLENLEKAFFSASIAQRPIEQKPVTLVSKVIPLEGNTTSLFVTVDRQLGKNLEFLASGGDGATTAVVAKSPSGKTYVAEYNEELKRHKVAVNDTVEPGKWQVDIKRHNPSTKESVSVTVVSDPNDAKDPPVRMRTFY</sequence>
<name>A0A1D2AIX9_ORNBR</name>